<protein>
    <submittedName>
        <fullName evidence="2">Sugar phosphate isomerase/epimerase</fullName>
    </submittedName>
</protein>
<evidence type="ECO:0000313" key="2">
    <source>
        <dbReference type="EMBL" id="PTX60305.1"/>
    </source>
</evidence>
<reference evidence="2 3" key="1">
    <citation type="submission" date="2018-04" db="EMBL/GenBank/DDBJ databases">
        <title>Genomic Encyclopedia of Archaeal and Bacterial Type Strains, Phase II (KMG-II): from individual species to whole genera.</title>
        <authorList>
            <person name="Goeker M."/>
        </authorList>
    </citation>
    <scope>NUCLEOTIDE SEQUENCE [LARGE SCALE GENOMIC DNA]</scope>
    <source>
        <strain evidence="2 3">DSM 45787</strain>
    </source>
</reference>
<keyword evidence="3" id="KW-1185">Reference proteome</keyword>
<evidence type="ECO:0000313" key="3">
    <source>
        <dbReference type="Proteomes" id="UP000244240"/>
    </source>
</evidence>
<evidence type="ECO:0000259" key="1">
    <source>
        <dbReference type="Pfam" id="PF01261"/>
    </source>
</evidence>
<feature type="domain" description="Xylose isomerase-like TIM barrel" evidence="1">
    <location>
        <begin position="23"/>
        <end position="245"/>
    </location>
</feature>
<dbReference type="EMBL" id="QBKR01000009">
    <property type="protein sequence ID" value="PTX60305.1"/>
    <property type="molecule type" value="Genomic_DNA"/>
</dbReference>
<dbReference type="OrthoDB" id="9798407at2"/>
<dbReference type="Proteomes" id="UP000244240">
    <property type="component" value="Unassembled WGS sequence"/>
</dbReference>
<dbReference type="PANTHER" id="PTHR12110">
    <property type="entry name" value="HYDROXYPYRUVATE ISOMERASE"/>
    <property type="match status" value="1"/>
</dbReference>
<dbReference type="InterPro" id="IPR050312">
    <property type="entry name" value="IolE/XylAMocC-like"/>
</dbReference>
<sequence length="253" mass="27926">MVRIGLQLYSVKEAAQADLLGTVEKVAEMGYDGVEFAGFFGHGAREIRRVLEDTGLKTAGSHLPLDQLLPDRLEKTMDFHEELGCPLLVCPWLPEELRSPEGFREVAGILDRAGEICAKRGLELAYHNHDFEFDPPEGPNGFGILFDHTTRVKMELDCYWAVDAGLDPGDLIRKDSGRYAALHIKDLKRTSDGNISTEIGDGEIDNGTLVELAEKEGIPWVIAEQEHFRGDPMESAAVNARVLKALVRGAECP</sequence>
<dbReference type="GO" id="GO:0016853">
    <property type="term" value="F:isomerase activity"/>
    <property type="evidence" value="ECO:0007669"/>
    <property type="project" value="UniProtKB-KW"/>
</dbReference>
<dbReference type="Gene3D" id="3.20.20.150">
    <property type="entry name" value="Divalent-metal-dependent TIM barrel enzymes"/>
    <property type="match status" value="1"/>
</dbReference>
<gene>
    <name evidence="2" type="ORF">C8P63_10969</name>
</gene>
<dbReference type="RefSeq" id="WP_108022993.1">
    <property type="nucleotide sequence ID" value="NZ_QBKR01000009.1"/>
</dbReference>
<comment type="caution">
    <text evidence="2">The sequence shown here is derived from an EMBL/GenBank/DDBJ whole genome shotgun (WGS) entry which is preliminary data.</text>
</comment>
<dbReference type="InterPro" id="IPR013022">
    <property type="entry name" value="Xyl_isomerase-like_TIM-brl"/>
</dbReference>
<proteinExistence type="predicted"/>
<dbReference type="Pfam" id="PF01261">
    <property type="entry name" value="AP_endonuc_2"/>
    <property type="match status" value="1"/>
</dbReference>
<dbReference type="InterPro" id="IPR036237">
    <property type="entry name" value="Xyl_isomerase-like_sf"/>
</dbReference>
<keyword evidence="2" id="KW-0413">Isomerase</keyword>
<name>A0A2T6BW58_9BACL</name>
<organism evidence="2 3">
    <name type="scientific">Melghirimyces profundicolus</name>
    <dbReference type="NCBI Taxonomy" id="1242148"/>
    <lineage>
        <taxon>Bacteria</taxon>
        <taxon>Bacillati</taxon>
        <taxon>Bacillota</taxon>
        <taxon>Bacilli</taxon>
        <taxon>Bacillales</taxon>
        <taxon>Thermoactinomycetaceae</taxon>
        <taxon>Melghirimyces</taxon>
    </lineage>
</organism>
<accession>A0A2T6BW58</accession>
<dbReference type="PANTHER" id="PTHR12110:SF41">
    <property type="entry name" value="INOSOSE DEHYDRATASE"/>
    <property type="match status" value="1"/>
</dbReference>
<dbReference type="AlphaFoldDB" id="A0A2T6BW58"/>
<dbReference type="SUPFAM" id="SSF51658">
    <property type="entry name" value="Xylose isomerase-like"/>
    <property type="match status" value="1"/>
</dbReference>